<evidence type="ECO:0000313" key="2">
    <source>
        <dbReference type="EMBL" id="TNN50888.1"/>
    </source>
</evidence>
<protein>
    <submittedName>
        <fullName evidence="2">Uncharacterized protein</fullName>
    </submittedName>
</protein>
<feature type="compositionally biased region" description="Polar residues" evidence="1">
    <location>
        <begin position="103"/>
        <end position="113"/>
    </location>
</feature>
<dbReference type="EMBL" id="SRLO01000602">
    <property type="protein sequence ID" value="TNN50888.1"/>
    <property type="molecule type" value="Genomic_DNA"/>
</dbReference>
<evidence type="ECO:0000313" key="3">
    <source>
        <dbReference type="Proteomes" id="UP000314294"/>
    </source>
</evidence>
<reference evidence="2 3" key="1">
    <citation type="submission" date="2019-03" db="EMBL/GenBank/DDBJ databases">
        <title>First draft genome of Liparis tanakae, snailfish: a comprehensive survey of snailfish specific genes.</title>
        <authorList>
            <person name="Kim W."/>
            <person name="Song I."/>
            <person name="Jeong J.-H."/>
            <person name="Kim D."/>
            <person name="Kim S."/>
            <person name="Ryu S."/>
            <person name="Song J.Y."/>
            <person name="Lee S.K."/>
        </authorList>
    </citation>
    <scope>NUCLEOTIDE SEQUENCE [LARGE SCALE GENOMIC DNA]</scope>
    <source>
        <tissue evidence="2">Muscle</tissue>
    </source>
</reference>
<feature type="compositionally biased region" description="Polar residues" evidence="1">
    <location>
        <begin position="119"/>
        <end position="133"/>
    </location>
</feature>
<gene>
    <name evidence="2" type="ORF">EYF80_038912</name>
</gene>
<organism evidence="2 3">
    <name type="scientific">Liparis tanakae</name>
    <name type="common">Tanaka's snailfish</name>
    <dbReference type="NCBI Taxonomy" id="230148"/>
    <lineage>
        <taxon>Eukaryota</taxon>
        <taxon>Metazoa</taxon>
        <taxon>Chordata</taxon>
        <taxon>Craniata</taxon>
        <taxon>Vertebrata</taxon>
        <taxon>Euteleostomi</taxon>
        <taxon>Actinopterygii</taxon>
        <taxon>Neopterygii</taxon>
        <taxon>Teleostei</taxon>
        <taxon>Neoteleostei</taxon>
        <taxon>Acanthomorphata</taxon>
        <taxon>Eupercaria</taxon>
        <taxon>Perciformes</taxon>
        <taxon>Cottioidei</taxon>
        <taxon>Cottales</taxon>
        <taxon>Liparidae</taxon>
        <taxon>Liparis</taxon>
    </lineage>
</organism>
<dbReference type="Proteomes" id="UP000314294">
    <property type="component" value="Unassembled WGS sequence"/>
</dbReference>
<sequence>MGLSPKSMQGAFPHNARQSKRKRTAVIWEMRSSFCNMHVRSQFKSYSLAVPSNHARPQHRARKLALTTPPHHVEQSTKPLNAQITLRHEGVSQDGVRQAAASGDQSCTDSDGQSGRVRSMNTGSTVERASSVI</sequence>
<name>A0A4Z2GBA7_9TELE</name>
<feature type="region of interest" description="Disordered" evidence="1">
    <location>
        <begin position="1"/>
        <end position="21"/>
    </location>
</feature>
<comment type="caution">
    <text evidence="2">The sequence shown here is derived from an EMBL/GenBank/DDBJ whole genome shotgun (WGS) entry which is preliminary data.</text>
</comment>
<evidence type="ECO:0000256" key="1">
    <source>
        <dbReference type="SAM" id="MobiDB-lite"/>
    </source>
</evidence>
<accession>A0A4Z2GBA7</accession>
<dbReference type="AlphaFoldDB" id="A0A4Z2GBA7"/>
<keyword evidence="3" id="KW-1185">Reference proteome</keyword>
<proteinExistence type="predicted"/>
<feature type="region of interest" description="Disordered" evidence="1">
    <location>
        <begin position="50"/>
        <end position="133"/>
    </location>
</feature>